<keyword evidence="1" id="KW-0472">Membrane</keyword>
<name>A0A327QQI9_9BACT</name>
<keyword evidence="1" id="KW-0812">Transmembrane</keyword>
<evidence type="ECO:0000313" key="4">
    <source>
        <dbReference type="Proteomes" id="UP000249547"/>
    </source>
</evidence>
<dbReference type="Gene3D" id="1.10.10.1320">
    <property type="entry name" value="Anti-sigma factor, zinc-finger domain"/>
    <property type="match status" value="1"/>
</dbReference>
<comment type="caution">
    <text evidence="3">The sequence shown here is derived from an EMBL/GenBank/DDBJ whole genome shotgun (WGS) entry which is preliminary data.</text>
</comment>
<evidence type="ECO:0000256" key="1">
    <source>
        <dbReference type="SAM" id="Phobius"/>
    </source>
</evidence>
<dbReference type="InterPro" id="IPR041916">
    <property type="entry name" value="Anti_sigma_zinc_sf"/>
</dbReference>
<dbReference type="InterPro" id="IPR027383">
    <property type="entry name" value="Znf_put"/>
</dbReference>
<evidence type="ECO:0000313" key="3">
    <source>
        <dbReference type="EMBL" id="RAJ06856.1"/>
    </source>
</evidence>
<dbReference type="EMBL" id="QLLL01000003">
    <property type="protein sequence ID" value="RAJ06856.1"/>
    <property type="molecule type" value="Genomic_DNA"/>
</dbReference>
<keyword evidence="4" id="KW-1185">Reference proteome</keyword>
<accession>A0A327QQI9</accession>
<feature type="domain" description="Putative zinc-finger" evidence="2">
    <location>
        <begin position="19"/>
        <end position="46"/>
    </location>
</feature>
<organism evidence="3 4">
    <name type="scientific">Chitinophaga skermanii</name>
    <dbReference type="NCBI Taxonomy" id="331697"/>
    <lineage>
        <taxon>Bacteria</taxon>
        <taxon>Pseudomonadati</taxon>
        <taxon>Bacteroidota</taxon>
        <taxon>Chitinophagia</taxon>
        <taxon>Chitinophagales</taxon>
        <taxon>Chitinophagaceae</taxon>
        <taxon>Chitinophaga</taxon>
    </lineage>
</organism>
<dbReference type="Proteomes" id="UP000249547">
    <property type="component" value="Unassembled WGS sequence"/>
</dbReference>
<gene>
    <name evidence="3" type="ORF">LX64_01984</name>
</gene>
<reference evidence="3 4" key="1">
    <citation type="submission" date="2018-06" db="EMBL/GenBank/DDBJ databases">
        <title>Genomic Encyclopedia of Archaeal and Bacterial Type Strains, Phase II (KMG-II): from individual species to whole genera.</title>
        <authorList>
            <person name="Goeker M."/>
        </authorList>
    </citation>
    <scope>NUCLEOTIDE SEQUENCE [LARGE SCALE GENOMIC DNA]</scope>
    <source>
        <strain evidence="3 4">DSM 23857</strain>
    </source>
</reference>
<dbReference type="AlphaFoldDB" id="A0A327QQI9"/>
<dbReference type="OrthoDB" id="1112758at2"/>
<protein>
    <submittedName>
        <fullName evidence="3">Putative zinc finger protein</fullName>
    </submittedName>
</protein>
<keyword evidence="1" id="KW-1133">Transmembrane helix</keyword>
<evidence type="ECO:0000259" key="2">
    <source>
        <dbReference type="Pfam" id="PF13490"/>
    </source>
</evidence>
<dbReference type="RefSeq" id="WP_111597440.1">
    <property type="nucleotide sequence ID" value="NZ_QLLL01000003.1"/>
</dbReference>
<proteinExistence type="predicted"/>
<feature type="transmembrane region" description="Helical" evidence="1">
    <location>
        <begin position="89"/>
        <end position="111"/>
    </location>
</feature>
<sequence>MNDNFRDIFEETDCLSQQTLMDYLQGKLSGEELHHVEQHIADCELCSDALEGLQAIKQKEKIPFWLRDIKWQLMKKLRKKNHRKRKLRLYVNVLVITLILLILLFMMYWVLFEVRRGH</sequence>
<dbReference type="Pfam" id="PF13490">
    <property type="entry name" value="zf-HC2"/>
    <property type="match status" value="1"/>
</dbReference>